<sequence length="603" mass="66875">MSAIRPIMRPFRVATPFRQRSSFPQLRLTWASSPGVGSSRGLTTKPSLSSGSGSSSRRRFLYPLALLSAGLLLIPALSADSEPAAIPVPTSLSASTTSELLRTWFVYATISMPGVVDYSPAVLDFFVNSPLRSPTEWFVRHTFFGQFVAGETVEGCMPTLKALRERNVGAMLNYSAEVHDSQLNDDSPAKEERDRKEREKKFETIITALEAAGEYERSLPVDQRGVTGFALKITGLIDANILERASYTLLRLRPLAKSNSYTNPNTPLFVPYPGTPETLDQQVVARTPELKLGDGKELLALKGKWDEMGVLEKDPGLQEGDLEELRQLWYKLLKIGQKAKENNIILYVDAEHTWYQPALDAYTLLLSQEFNRPPTSKGKIWTGPLIYGTYQSYLCRQPTHLIRAIQHAEANGYALGVKLVRGAYFEQERKKWSDDGRIGADPIWPSKAATDVSYNGSISVIMTTLASQLKSPHPELALSVAFGTHNPESCDLICENLLKNDLAKEVGETKMLRLRQDVRGKVRIAQLLGMKDDLTDRMASKFVNDGKPVALKYMAYGKLSEVMPYLGRRAIENKSLMSGDQGAAAEMGRVAAELKRRFFGGSV</sequence>
<dbReference type="Pfam" id="PF01619">
    <property type="entry name" value="Pro_dh"/>
    <property type="match status" value="1"/>
</dbReference>
<comment type="similarity">
    <text evidence="1 5">Belongs to the proline oxidase family.</text>
</comment>
<reference evidence="8 9" key="1">
    <citation type="submission" date="2015-01" db="EMBL/GenBank/DDBJ databases">
        <title>The Genome Sequence of Cryptococcus gattii Ram5.</title>
        <authorList>
            <consortium name="The Broad Institute Genomics Platform"/>
            <person name="Cuomo C."/>
            <person name="Litvintseva A."/>
            <person name="Chen Y."/>
            <person name="Heitman J."/>
            <person name="Sun S."/>
            <person name="Springer D."/>
            <person name="Dromer F."/>
            <person name="Young S."/>
            <person name="Zeng Q."/>
            <person name="Gargeya S."/>
            <person name="Abouelleil A."/>
            <person name="Alvarado L."/>
            <person name="Chapman S.B."/>
            <person name="Gainer-Dewar J."/>
            <person name="Goldberg J."/>
            <person name="Griggs A."/>
            <person name="Gujja S."/>
            <person name="Hansen M."/>
            <person name="Howarth C."/>
            <person name="Imamovic A."/>
            <person name="Larimer J."/>
            <person name="Murphy C."/>
            <person name="Naylor J."/>
            <person name="Pearson M."/>
            <person name="Priest M."/>
            <person name="Roberts A."/>
            <person name="Saif S."/>
            <person name="Shea T."/>
            <person name="Sykes S."/>
            <person name="Wortman J."/>
            <person name="Nusbaum C."/>
            <person name="Birren B."/>
        </authorList>
    </citation>
    <scope>NUCLEOTIDE SEQUENCE [LARGE SCALE GENOMIC DNA]</scope>
    <source>
        <strain evidence="8 9">Ram5</strain>
    </source>
</reference>
<evidence type="ECO:0000256" key="3">
    <source>
        <dbReference type="ARBA" id="ARBA00023002"/>
    </source>
</evidence>
<evidence type="ECO:0000256" key="6">
    <source>
        <dbReference type="SAM" id="MobiDB-lite"/>
    </source>
</evidence>
<dbReference type="InterPro" id="IPR029041">
    <property type="entry name" value="FAD-linked_oxidoreductase-like"/>
</dbReference>
<comment type="function">
    <text evidence="5">Converts proline to delta-1-pyrroline-5-carboxylate.</text>
</comment>
<dbReference type="Proteomes" id="UP000053392">
    <property type="component" value="Unassembled WGS sequence"/>
</dbReference>
<feature type="compositionally biased region" description="Polar residues" evidence="6">
    <location>
        <begin position="34"/>
        <end position="46"/>
    </location>
</feature>
<keyword evidence="9" id="KW-1185">Reference proteome</keyword>
<proteinExistence type="inferred from homology"/>
<feature type="compositionally biased region" description="Low complexity" evidence="6">
    <location>
        <begin position="47"/>
        <end position="56"/>
    </location>
</feature>
<dbReference type="FunFam" id="3.20.20.220:FF:000022">
    <property type="entry name" value="Proline dehydrogenase"/>
    <property type="match status" value="1"/>
</dbReference>
<evidence type="ECO:0000256" key="4">
    <source>
        <dbReference type="ARBA" id="ARBA00023062"/>
    </source>
</evidence>
<accession>A0A0D0TRZ6</accession>
<dbReference type="SUPFAM" id="SSF51730">
    <property type="entry name" value="FAD-linked oxidoreductase"/>
    <property type="match status" value="1"/>
</dbReference>
<evidence type="ECO:0000313" key="8">
    <source>
        <dbReference type="EMBL" id="KIR38338.1"/>
    </source>
</evidence>
<dbReference type="GO" id="GO:0071949">
    <property type="term" value="F:FAD binding"/>
    <property type="evidence" value="ECO:0007669"/>
    <property type="project" value="TreeGrafter"/>
</dbReference>
<keyword evidence="5" id="KW-0285">Flavoprotein</keyword>
<dbReference type="GO" id="GO:0005739">
    <property type="term" value="C:mitochondrion"/>
    <property type="evidence" value="ECO:0007669"/>
    <property type="project" value="TreeGrafter"/>
</dbReference>
<keyword evidence="4 5" id="KW-0642">Proline metabolism</keyword>
<comment type="catalytic activity">
    <reaction evidence="5">
        <text>L-proline + a quinone = (S)-1-pyrroline-5-carboxylate + a quinol + H(+)</text>
        <dbReference type="Rhea" id="RHEA:23784"/>
        <dbReference type="ChEBI" id="CHEBI:15378"/>
        <dbReference type="ChEBI" id="CHEBI:17388"/>
        <dbReference type="ChEBI" id="CHEBI:24646"/>
        <dbReference type="ChEBI" id="CHEBI:60039"/>
        <dbReference type="ChEBI" id="CHEBI:132124"/>
        <dbReference type="EC" id="1.5.5.2"/>
    </reaction>
</comment>
<evidence type="ECO:0000256" key="2">
    <source>
        <dbReference type="ARBA" id="ARBA00012695"/>
    </source>
</evidence>
<dbReference type="OrthoDB" id="5464at2759"/>
<evidence type="ECO:0000259" key="7">
    <source>
        <dbReference type="Pfam" id="PF01619"/>
    </source>
</evidence>
<organism evidence="8 9">
    <name type="scientific">Cryptococcus deuterogattii Ram5</name>
    <dbReference type="NCBI Taxonomy" id="1296110"/>
    <lineage>
        <taxon>Eukaryota</taxon>
        <taxon>Fungi</taxon>
        <taxon>Dikarya</taxon>
        <taxon>Basidiomycota</taxon>
        <taxon>Agaricomycotina</taxon>
        <taxon>Tremellomycetes</taxon>
        <taxon>Tremellales</taxon>
        <taxon>Cryptococcaceae</taxon>
        <taxon>Cryptococcus</taxon>
        <taxon>Cryptococcus gattii species complex</taxon>
    </lineage>
</organism>
<dbReference type="HOGENOM" id="CLU_018202_1_1_1"/>
<comment type="cofactor">
    <cofactor evidence="5">
        <name>FAD</name>
        <dbReference type="ChEBI" id="CHEBI:57692"/>
    </cofactor>
</comment>
<dbReference type="AlphaFoldDB" id="A0A0D0TRZ6"/>
<gene>
    <name evidence="8" type="ORF">I313_05912</name>
</gene>
<dbReference type="InterPro" id="IPR015659">
    <property type="entry name" value="Proline_oxidase"/>
</dbReference>
<dbReference type="EC" id="1.5.5.2" evidence="2 5"/>
<dbReference type="PANTHER" id="PTHR13914">
    <property type="entry name" value="PROLINE OXIDASE"/>
    <property type="match status" value="1"/>
</dbReference>
<evidence type="ECO:0000256" key="5">
    <source>
        <dbReference type="RuleBase" id="RU364054"/>
    </source>
</evidence>
<keyword evidence="5" id="KW-0274">FAD</keyword>
<dbReference type="PANTHER" id="PTHR13914:SF0">
    <property type="entry name" value="PROLINE DEHYDROGENASE 1, MITOCHONDRIAL"/>
    <property type="match status" value="1"/>
</dbReference>
<evidence type="ECO:0000256" key="1">
    <source>
        <dbReference type="ARBA" id="ARBA00005869"/>
    </source>
</evidence>
<feature type="domain" description="Proline dehydrogenase" evidence="7">
    <location>
        <begin position="190"/>
        <end position="576"/>
    </location>
</feature>
<dbReference type="Gene3D" id="3.20.20.220">
    <property type="match status" value="2"/>
</dbReference>
<feature type="region of interest" description="Disordered" evidence="6">
    <location>
        <begin position="34"/>
        <end position="56"/>
    </location>
</feature>
<name>A0A0D0TRZ6_9TREE</name>
<dbReference type="GO" id="GO:0010133">
    <property type="term" value="P:L-proline catabolic process to L-glutamate"/>
    <property type="evidence" value="ECO:0007669"/>
    <property type="project" value="TreeGrafter"/>
</dbReference>
<keyword evidence="3 5" id="KW-0560">Oxidoreductase</keyword>
<dbReference type="GO" id="GO:0004657">
    <property type="term" value="F:proline dehydrogenase activity"/>
    <property type="evidence" value="ECO:0007669"/>
    <property type="project" value="UniProtKB-EC"/>
</dbReference>
<dbReference type="InterPro" id="IPR002872">
    <property type="entry name" value="Proline_DH_dom"/>
</dbReference>
<dbReference type="EMBL" id="KN847911">
    <property type="protein sequence ID" value="KIR38338.1"/>
    <property type="molecule type" value="Genomic_DNA"/>
</dbReference>
<evidence type="ECO:0000313" key="9">
    <source>
        <dbReference type="Proteomes" id="UP000053392"/>
    </source>
</evidence>
<protein>
    <recommendedName>
        <fullName evidence="2 5">Proline dehydrogenase</fullName>
        <ecNumber evidence="2 5">1.5.5.2</ecNumber>
    </recommendedName>
</protein>